<feature type="transmembrane region" description="Helical" evidence="8">
    <location>
        <begin position="200"/>
        <end position="218"/>
    </location>
</feature>
<feature type="transmembrane region" description="Helical" evidence="8">
    <location>
        <begin position="230"/>
        <end position="254"/>
    </location>
</feature>
<accession>A0ABP7P930</accession>
<evidence type="ECO:0000256" key="8">
    <source>
        <dbReference type="SAM" id="Phobius"/>
    </source>
</evidence>
<evidence type="ECO:0000256" key="7">
    <source>
        <dbReference type="ARBA" id="ARBA00023136"/>
    </source>
</evidence>
<evidence type="ECO:0000256" key="1">
    <source>
        <dbReference type="ARBA" id="ARBA00004651"/>
    </source>
</evidence>
<reference evidence="11" key="1">
    <citation type="journal article" date="2019" name="Int. J. Syst. Evol. Microbiol.">
        <title>The Global Catalogue of Microorganisms (GCM) 10K type strain sequencing project: providing services to taxonomists for standard genome sequencing and annotation.</title>
        <authorList>
            <consortium name="The Broad Institute Genomics Platform"/>
            <consortium name="The Broad Institute Genome Sequencing Center for Infectious Disease"/>
            <person name="Wu L."/>
            <person name="Ma J."/>
        </authorList>
    </citation>
    <scope>NUCLEOTIDE SEQUENCE [LARGE SCALE GENOMIC DNA]</scope>
    <source>
        <strain evidence="11">JCM 17555</strain>
    </source>
</reference>
<dbReference type="EMBL" id="BAABBO010000009">
    <property type="protein sequence ID" value="GAA3961738.1"/>
    <property type="molecule type" value="Genomic_DNA"/>
</dbReference>
<evidence type="ECO:0000313" key="10">
    <source>
        <dbReference type="EMBL" id="GAA3961738.1"/>
    </source>
</evidence>
<organism evidence="10 11">
    <name type="scientific">Allohahella marinimesophila</name>
    <dbReference type="NCBI Taxonomy" id="1054972"/>
    <lineage>
        <taxon>Bacteria</taxon>
        <taxon>Pseudomonadati</taxon>
        <taxon>Pseudomonadota</taxon>
        <taxon>Gammaproteobacteria</taxon>
        <taxon>Oceanospirillales</taxon>
        <taxon>Hahellaceae</taxon>
        <taxon>Allohahella</taxon>
    </lineage>
</organism>
<sequence length="553" mass="60778">MTDQTSSADLSSASAPTASGFSVDRMLALCMVLVLGAFAASLLNLLQVWMDSEEYGHGLIVPIIALYIYWLNREKLSGQTIQPSWLGLPLALAGSLLHLLGVMADVDVAAYYGLLISLAALPMAAGGWRLLSQAWYPLLLILFVIPLPYLLSTLLTARMQLISSDIGVSFIRLFGLPVMQDGNVLHMGSFSMLVEEACSGLRYMYPLVSIGLIVAYFYRGPVWQKVLIVLSTVPITIGMNSLRIAVTGLIIRYWGSQAAEGFLHSFEGWIVFMLAFALLMLEIWVLTRLFSNGQSFTQRLEIVTPQQLGPVQPTRSPVARLMLTTAVIVAAGVVAHLYSFLATDTIPERERFSQLPFVIDDREVFPDRLSSDVLSVLRPDDYFIGDYKRMARQSLGEAGAAEHTLLASAVPISLYLVYYEAQKEGSVLHSPRACLPGGGWEQRDGGTVALEALGGQGNANRVIISRDGRRMLVYYWIHQQGVNYADEFVARASLLWQSLTEGRTDGGLVRIIVPLPDETVPEAERKAGEDTAEEALRGFVKELIPSLPRFMPG</sequence>
<evidence type="ECO:0000256" key="6">
    <source>
        <dbReference type="ARBA" id="ARBA00022989"/>
    </source>
</evidence>
<dbReference type="RefSeq" id="WP_344805804.1">
    <property type="nucleotide sequence ID" value="NZ_BAABBO010000009.1"/>
</dbReference>
<comment type="subcellular location">
    <subcellularLocation>
        <location evidence="1">Cell membrane</location>
        <topology evidence="1">Multi-pass membrane protein</topology>
    </subcellularLocation>
</comment>
<proteinExistence type="predicted"/>
<dbReference type="NCBIfam" id="TIGR04178">
    <property type="entry name" value="exo_archaeo"/>
    <property type="match status" value="1"/>
</dbReference>
<evidence type="ECO:0000256" key="5">
    <source>
        <dbReference type="ARBA" id="ARBA00022801"/>
    </source>
</evidence>
<evidence type="ECO:0000256" key="4">
    <source>
        <dbReference type="ARBA" id="ARBA00022692"/>
    </source>
</evidence>
<keyword evidence="4 8" id="KW-0812">Transmembrane</keyword>
<keyword evidence="2" id="KW-1003">Cell membrane</keyword>
<dbReference type="Pfam" id="PF09721">
    <property type="entry name" value="Exosortase_EpsH"/>
    <property type="match status" value="1"/>
</dbReference>
<evidence type="ECO:0000313" key="11">
    <source>
        <dbReference type="Proteomes" id="UP001501337"/>
    </source>
</evidence>
<dbReference type="InterPro" id="IPR014263">
    <property type="entry name" value="Methanolan_biosynth_EpsI"/>
</dbReference>
<feature type="transmembrane region" description="Helical" evidence="8">
    <location>
        <begin position="109"/>
        <end position="128"/>
    </location>
</feature>
<feature type="transmembrane region" description="Helical" evidence="8">
    <location>
        <begin position="84"/>
        <end position="103"/>
    </location>
</feature>
<evidence type="ECO:0000259" key="9">
    <source>
        <dbReference type="Pfam" id="PF11984"/>
    </source>
</evidence>
<name>A0ABP7P930_9GAMM</name>
<dbReference type="NCBIfam" id="TIGR04152">
    <property type="entry name" value="exosort_VPLPA"/>
    <property type="match status" value="1"/>
</dbReference>
<gene>
    <name evidence="10" type="ORF">GCM10022278_19720</name>
</gene>
<feature type="transmembrane region" description="Helical" evidence="8">
    <location>
        <begin position="26"/>
        <end position="49"/>
    </location>
</feature>
<comment type="caution">
    <text evidence="10">The sequence shown here is derived from an EMBL/GenBank/DDBJ whole genome shotgun (WGS) entry which is preliminary data.</text>
</comment>
<dbReference type="InterPro" id="IPR026491">
    <property type="entry name" value="ExosortD_VPLPA"/>
</dbReference>
<dbReference type="NCBIfam" id="TIGR02914">
    <property type="entry name" value="EpsI_fam"/>
    <property type="match status" value="1"/>
</dbReference>
<dbReference type="InterPro" id="IPR013426">
    <property type="entry name" value="EpsH-like"/>
</dbReference>
<keyword evidence="11" id="KW-1185">Reference proteome</keyword>
<dbReference type="InterPro" id="IPR026392">
    <property type="entry name" value="Exo/Archaeosortase_dom"/>
</dbReference>
<feature type="transmembrane region" description="Helical" evidence="8">
    <location>
        <begin position="318"/>
        <end position="341"/>
    </location>
</feature>
<protein>
    <recommendedName>
        <fullName evidence="9">Methanolan biosynthesis EpsI domain-containing protein</fullName>
    </recommendedName>
</protein>
<keyword evidence="6 8" id="KW-1133">Transmembrane helix</keyword>
<evidence type="ECO:0000256" key="2">
    <source>
        <dbReference type="ARBA" id="ARBA00022475"/>
    </source>
</evidence>
<feature type="domain" description="Methanolan biosynthesis EpsI" evidence="9">
    <location>
        <begin position="327"/>
        <end position="550"/>
    </location>
</feature>
<keyword evidence="7 8" id="KW-0472">Membrane</keyword>
<evidence type="ECO:0000256" key="3">
    <source>
        <dbReference type="ARBA" id="ARBA00022670"/>
    </source>
</evidence>
<keyword evidence="3" id="KW-0645">Protease</keyword>
<feature type="transmembrane region" description="Helical" evidence="8">
    <location>
        <begin position="135"/>
        <end position="155"/>
    </location>
</feature>
<feature type="transmembrane region" description="Helical" evidence="8">
    <location>
        <begin position="266"/>
        <end position="286"/>
    </location>
</feature>
<dbReference type="Pfam" id="PF11984">
    <property type="entry name" value="DUF3485"/>
    <property type="match status" value="1"/>
</dbReference>
<feature type="transmembrane region" description="Helical" evidence="8">
    <location>
        <begin position="55"/>
        <end position="72"/>
    </location>
</feature>
<keyword evidence="5" id="KW-0378">Hydrolase</keyword>
<dbReference type="InterPro" id="IPR019127">
    <property type="entry name" value="Exosortase"/>
</dbReference>
<dbReference type="NCBIfam" id="TIGR02602">
    <property type="entry name" value="8TM_EpsH"/>
    <property type="match status" value="1"/>
</dbReference>
<dbReference type="Proteomes" id="UP001501337">
    <property type="component" value="Unassembled WGS sequence"/>
</dbReference>